<feature type="signal peptide" evidence="1">
    <location>
        <begin position="1"/>
        <end position="18"/>
    </location>
</feature>
<sequence length="188" mass="21261">MKWIIVILTLLITTPSVAAQYTHGIAINPFRLFINPTSLSGGGETYTGTYSIFNKEQGIEHALPVLYASQKNDNNPLDLFTAEYQWRKYVQPMNDGINVYWGGFTKVAYIEAITRNNYELDSTVKLGVGAVLGWTYFKNNAYLSGNIQFGRYISGENSHFSHPSVNFTDKNDRALIVSIELFKFGYNF</sequence>
<evidence type="ECO:0008006" key="4">
    <source>
        <dbReference type="Google" id="ProtNLM"/>
    </source>
</evidence>
<evidence type="ECO:0000313" key="3">
    <source>
        <dbReference type="Proteomes" id="UP000239007"/>
    </source>
</evidence>
<feature type="chain" id="PRO_5015480149" description="DUF3575 domain-containing protein" evidence="1">
    <location>
        <begin position="19"/>
        <end position="188"/>
    </location>
</feature>
<dbReference type="AlphaFoldDB" id="A0A2S7UX35"/>
<keyword evidence="3" id="KW-1185">Reference proteome</keyword>
<keyword evidence="1" id="KW-0732">Signal</keyword>
<proteinExistence type="predicted"/>
<dbReference type="EMBL" id="MSCH01000003">
    <property type="protein sequence ID" value="PQJ54255.1"/>
    <property type="molecule type" value="Genomic_DNA"/>
</dbReference>
<name>A0A2S7UX35_9GAMM</name>
<evidence type="ECO:0000313" key="2">
    <source>
        <dbReference type="EMBL" id="PQJ54255.1"/>
    </source>
</evidence>
<dbReference type="Proteomes" id="UP000239007">
    <property type="component" value="Unassembled WGS sequence"/>
</dbReference>
<reference evidence="2 3" key="1">
    <citation type="submission" date="2016-12" db="EMBL/GenBank/DDBJ databases">
        <title>Diversity of luminous bacteria.</title>
        <authorList>
            <person name="Yoshizawa S."/>
            <person name="Kogure K."/>
        </authorList>
    </citation>
    <scope>NUCLEOTIDE SEQUENCE [LARGE SCALE GENOMIC DNA]</scope>
    <source>
        <strain evidence="2 3">SA4-48</strain>
    </source>
</reference>
<evidence type="ECO:0000256" key="1">
    <source>
        <dbReference type="SAM" id="SignalP"/>
    </source>
</evidence>
<protein>
    <recommendedName>
        <fullName evidence="4">DUF3575 domain-containing protein</fullName>
    </recommendedName>
</protein>
<accession>A0A2S7UX35</accession>
<comment type="caution">
    <text evidence="2">The sequence shown here is derived from an EMBL/GenBank/DDBJ whole genome shotgun (WGS) entry which is preliminary data.</text>
</comment>
<gene>
    <name evidence="2" type="ORF">BTO11_11715</name>
</gene>
<dbReference type="RefSeq" id="WP_105052769.1">
    <property type="nucleotide sequence ID" value="NZ_BMYG01000006.1"/>
</dbReference>
<organism evidence="2 3">
    <name type="scientific">Psychrosphaera saromensis</name>
    <dbReference type="NCBI Taxonomy" id="716813"/>
    <lineage>
        <taxon>Bacteria</taxon>
        <taxon>Pseudomonadati</taxon>
        <taxon>Pseudomonadota</taxon>
        <taxon>Gammaproteobacteria</taxon>
        <taxon>Alteromonadales</taxon>
        <taxon>Pseudoalteromonadaceae</taxon>
        <taxon>Psychrosphaera</taxon>
    </lineage>
</organism>